<keyword evidence="4" id="KW-1185">Reference proteome</keyword>
<dbReference type="InterPro" id="IPR011499">
    <property type="entry name" value="Lipid_A_biosynth_N"/>
</dbReference>
<feature type="domain" description="Lipid A biosynthesis N-terminal" evidence="2">
    <location>
        <begin position="130"/>
        <end position="201"/>
    </location>
</feature>
<dbReference type="EMBL" id="RAPQ01000008">
    <property type="protein sequence ID" value="RKE03175.1"/>
    <property type="molecule type" value="Genomic_DNA"/>
</dbReference>
<dbReference type="Proteomes" id="UP000284531">
    <property type="component" value="Unassembled WGS sequence"/>
</dbReference>
<dbReference type="Gene3D" id="1.20.1280.290">
    <property type="match status" value="1"/>
</dbReference>
<feature type="domain" description="Lipid A biosynthesis N-terminal" evidence="2">
    <location>
        <begin position="9"/>
        <end position="80"/>
    </location>
</feature>
<dbReference type="GO" id="GO:0009245">
    <property type="term" value="P:lipid A biosynthetic process"/>
    <property type="evidence" value="ECO:0007669"/>
    <property type="project" value="InterPro"/>
</dbReference>
<gene>
    <name evidence="3" type="ORF">BXY64_0166</name>
</gene>
<protein>
    <submittedName>
        <fullName evidence="3">Lipid-A-disaccharide synthase-like uncharacterized protein</fullName>
    </submittedName>
</protein>
<feature type="transmembrane region" description="Helical" evidence="1">
    <location>
        <begin position="183"/>
        <end position="202"/>
    </location>
</feature>
<evidence type="ECO:0000313" key="4">
    <source>
        <dbReference type="Proteomes" id="UP000284531"/>
    </source>
</evidence>
<evidence type="ECO:0000256" key="1">
    <source>
        <dbReference type="SAM" id="Phobius"/>
    </source>
</evidence>
<dbReference type="GO" id="GO:0008915">
    <property type="term" value="F:lipid-A-disaccharide synthase activity"/>
    <property type="evidence" value="ECO:0007669"/>
    <property type="project" value="InterPro"/>
</dbReference>
<evidence type="ECO:0000313" key="3">
    <source>
        <dbReference type="EMBL" id="RKE03175.1"/>
    </source>
</evidence>
<organism evidence="3 4">
    <name type="scientific">Marinifilum flexuosum</name>
    <dbReference type="NCBI Taxonomy" id="1117708"/>
    <lineage>
        <taxon>Bacteria</taxon>
        <taxon>Pseudomonadati</taxon>
        <taxon>Bacteroidota</taxon>
        <taxon>Bacteroidia</taxon>
        <taxon>Marinilabiliales</taxon>
        <taxon>Marinifilaceae</taxon>
    </lineage>
</organism>
<feature type="transmembrane region" description="Helical" evidence="1">
    <location>
        <begin position="6"/>
        <end position="23"/>
    </location>
</feature>
<dbReference type="RefSeq" id="WP_120239716.1">
    <property type="nucleotide sequence ID" value="NZ_RAPQ01000008.1"/>
</dbReference>
<dbReference type="AlphaFoldDB" id="A0A419X661"/>
<accession>A0A419X661</accession>
<dbReference type="GO" id="GO:0016020">
    <property type="term" value="C:membrane"/>
    <property type="evidence" value="ECO:0007669"/>
    <property type="project" value="GOC"/>
</dbReference>
<dbReference type="SMART" id="SM01259">
    <property type="entry name" value="LAB_N"/>
    <property type="match status" value="2"/>
</dbReference>
<feature type="transmembrane region" description="Helical" evidence="1">
    <location>
        <begin position="35"/>
        <end position="55"/>
    </location>
</feature>
<sequence>MESYHIYAIGFLAQALFSARLIVQWVKSEKAGDSLSPAIFWQLSILASWLLFMYGLLRNDFAIILGQIIAYTIYIRNLQLQKRWKKLPLVTRILALGTPIFAIANIIFNWELHQNLLFKNDDIPVLLLIWGIAGQIIFTFRFIYQWVYSEQKGESCLPIGFWIISIIGSCMILSYAVYRTDPVLFIGQGFGMIVYTRNIILIRKKKLQLNSEN</sequence>
<dbReference type="OrthoDB" id="9793186at2"/>
<dbReference type="Pfam" id="PF07578">
    <property type="entry name" value="LAB_N"/>
    <property type="match status" value="2"/>
</dbReference>
<keyword evidence="1" id="KW-0812">Transmembrane</keyword>
<feature type="transmembrane region" description="Helical" evidence="1">
    <location>
        <begin position="123"/>
        <end position="144"/>
    </location>
</feature>
<proteinExistence type="predicted"/>
<name>A0A419X661_9BACT</name>
<feature type="transmembrane region" description="Helical" evidence="1">
    <location>
        <begin position="156"/>
        <end position="177"/>
    </location>
</feature>
<feature type="transmembrane region" description="Helical" evidence="1">
    <location>
        <begin position="89"/>
        <end position="108"/>
    </location>
</feature>
<comment type="caution">
    <text evidence="3">The sequence shown here is derived from an EMBL/GenBank/DDBJ whole genome shotgun (WGS) entry which is preliminary data.</text>
</comment>
<keyword evidence="1" id="KW-0472">Membrane</keyword>
<reference evidence="3 4" key="1">
    <citation type="submission" date="2018-09" db="EMBL/GenBank/DDBJ databases">
        <title>Genomic Encyclopedia of Archaeal and Bacterial Type Strains, Phase II (KMG-II): from individual species to whole genera.</title>
        <authorList>
            <person name="Goeker M."/>
        </authorList>
    </citation>
    <scope>NUCLEOTIDE SEQUENCE [LARGE SCALE GENOMIC DNA]</scope>
    <source>
        <strain evidence="3 4">DSM 21950</strain>
    </source>
</reference>
<feature type="transmembrane region" description="Helical" evidence="1">
    <location>
        <begin position="61"/>
        <end position="77"/>
    </location>
</feature>
<keyword evidence="1" id="KW-1133">Transmembrane helix</keyword>
<evidence type="ECO:0000259" key="2">
    <source>
        <dbReference type="SMART" id="SM01259"/>
    </source>
</evidence>